<evidence type="ECO:0000256" key="3">
    <source>
        <dbReference type="ARBA" id="ARBA00022692"/>
    </source>
</evidence>
<comment type="similarity">
    <text evidence="6">Belongs to the YccS/YhfK family.</text>
</comment>
<evidence type="ECO:0000256" key="2">
    <source>
        <dbReference type="ARBA" id="ARBA00022475"/>
    </source>
</evidence>
<dbReference type="PANTHER" id="PTHR30509">
    <property type="entry name" value="P-HYDROXYBENZOIC ACID EFFLUX PUMP SUBUNIT-RELATED"/>
    <property type="match status" value="1"/>
</dbReference>
<feature type="transmembrane region" description="Helical" evidence="7">
    <location>
        <begin position="471"/>
        <end position="487"/>
    </location>
</feature>
<evidence type="ECO:0000313" key="10">
    <source>
        <dbReference type="Proteomes" id="UP001139068"/>
    </source>
</evidence>
<keyword evidence="4 7" id="KW-1133">Transmembrane helix</keyword>
<dbReference type="InterPro" id="IPR049453">
    <property type="entry name" value="Memb_transporter_dom"/>
</dbReference>
<feature type="transmembrane region" description="Helical" evidence="7">
    <location>
        <begin position="110"/>
        <end position="129"/>
    </location>
</feature>
<keyword evidence="10" id="KW-1185">Reference proteome</keyword>
<keyword evidence="3 7" id="KW-0812">Transmembrane</keyword>
<feature type="domain" description="Integral membrane bound transporter" evidence="8">
    <location>
        <begin position="410"/>
        <end position="536"/>
    </location>
</feature>
<sequence>MTRTDSVEPAHRDVGGWRRAANRIRTRDPEHDGARRALRAAIVIPVAAAVSFAVGGGSQTPLFTIFGSIALLIVVDFPGNMNTRALAYTGLGFNGAVLISVGTLAAPVPWLAVSLMFVLGALVSFAGVLSEIIAAGQRATLLTFVLPICTPGGPLGERLLGWAIALAICMPAALFLFPPRHHGELRRHAAAVCQVLAARIEGTATGADLTGAMDALRANFLGAAYRPVALTAGSRALVRVVDDLQWLCDRVTDDTGGLLGSMAEPAVRVLRDCARILGITRPADRAGARADLSTALAELRTIAVGSYRQDIVDILAEPDEAAAVELGRTLLSRRTIGATIAVTGRLIASAAAADARPAWARVLGRQLPETGVADRVYSETAAVTALMTGYLVTRAVTVRNSARTGLGLALAVLVTFVFPVQHGFWVVLGALSVLRSSALTTGTSMLRAVTGTVIGFVIGAVVIELLGIDPVVMWVLLPVVAFGSAYVPEIGSFTASQAAFTMMVLIVFNLIVPTGWKVGLIRVEDVVVGACVGVVVSLLLWPRGAKTSVQRAIDASCEVGSRYLRAAVNRVTRGAFEQAENRVNALSHDALTASRTLDDAVRQYLSESSGPIDSRAPVVRASNRAIRLRTAADLIADIVPPPLGVYPQARQVLETHTTAVCARLDGSDPNASLPPISDALVPALRAEAAAGELTVSAALPLVTAAANIGELELTYPPAAAADPAHT</sequence>
<feature type="transmembrane region" description="Helical" evidence="7">
    <location>
        <begin position="408"/>
        <end position="433"/>
    </location>
</feature>
<accession>A0ABS9YRL8</accession>
<evidence type="ECO:0000259" key="8">
    <source>
        <dbReference type="Pfam" id="PF13515"/>
    </source>
</evidence>
<reference evidence="9" key="1">
    <citation type="journal article" date="2022" name="ISME J.">
        <title>Identification of active gaseous-alkane degraders at natural gas seeps.</title>
        <authorList>
            <person name="Farhan Ul Haque M."/>
            <person name="Hernandez M."/>
            <person name="Crombie A.T."/>
            <person name="Murrell J.C."/>
        </authorList>
    </citation>
    <scope>NUCLEOTIDE SEQUENCE</scope>
    <source>
        <strain evidence="9">ANDR5</strain>
    </source>
</reference>
<proteinExistence type="inferred from homology"/>
<feature type="transmembrane region" description="Helical" evidence="7">
    <location>
        <begin position="37"/>
        <end position="54"/>
    </location>
</feature>
<dbReference type="RefSeq" id="WP_243070383.1">
    <property type="nucleotide sequence ID" value="NZ_JAIVFL010000001.1"/>
</dbReference>
<feature type="transmembrane region" description="Helical" evidence="7">
    <location>
        <begin position="445"/>
        <end position="466"/>
    </location>
</feature>
<organism evidence="9 10">
    <name type="scientific">Candidatus Mycolicibacterium alkanivorans</name>
    <dbReference type="NCBI Taxonomy" id="2954114"/>
    <lineage>
        <taxon>Bacteria</taxon>
        <taxon>Bacillati</taxon>
        <taxon>Actinomycetota</taxon>
        <taxon>Actinomycetes</taxon>
        <taxon>Mycobacteriales</taxon>
        <taxon>Mycobacteriaceae</taxon>
        <taxon>Mycolicibacterium</taxon>
    </lineage>
</organism>
<dbReference type="PANTHER" id="PTHR30509:SF9">
    <property type="entry name" value="MULTIDRUG RESISTANCE PROTEIN MDTO"/>
    <property type="match status" value="1"/>
</dbReference>
<evidence type="ECO:0000256" key="6">
    <source>
        <dbReference type="ARBA" id="ARBA00043993"/>
    </source>
</evidence>
<protein>
    <submittedName>
        <fullName evidence="9">FUSC family protein</fullName>
    </submittedName>
</protein>
<feature type="transmembrane region" description="Helical" evidence="7">
    <location>
        <begin position="85"/>
        <end position="104"/>
    </location>
</feature>
<name>A0ABS9YRL8_9MYCO</name>
<feature type="transmembrane region" description="Helical" evidence="7">
    <location>
        <begin position="493"/>
        <end position="511"/>
    </location>
</feature>
<dbReference type="Pfam" id="PF13515">
    <property type="entry name" value="FUSC_2"/>
    <property type="match status" value="1"/>
</dbReference>
<feature type="transmembrane region" description="Helical" evidence="7">
    <location>
        <begin position="523"/>
        <end position="541"/>
    </location>
</feature>
<feature type="transmembrane region" description="Helical" evidence="7">
    <location>
        <begin position="159"/>
        <end position="177"/>
    </location>
</feature>
<gene>
    <name evidence="9" type="ORF">K9U37_02530</name>
</gene>
<comment type="caution">
    <text evidence="9">The sequence shown here is derived from an EMBL/GenBank/DDBJ whole genome shotgun (WGS) entry which is preliminary data.</text>
</comment>
<keyword evidence="5 7" id="KW-0472">Membrane</keyword>
<comment type="subcellular location">
    <subcellularLocation>
        <location evidence="1">Cell membrane</location>
        <topology evidence="1">Multi-pass membrane protein</topology>
    </subcellularLocation>
</comment>
<evidence type="ECO:0000256" key="5">
    <source>
        <dbReference type="ARBA" id="ARBA00023136"/>
    </source>
</evidence>
<keyword evidence="2" id="KW-1003">Cell membrane</keyword>
<evidence type="ECO:0000256" key="4">
    <source>
        <dbReference type="ARBA" id="ARBA00022989"/>
    </source>
</evidence>
<evidence type="ECO:0000256" key="1">
    <source>
        <dbReference type="ARBA" id="ARBA00004651"/>
    </source>
</evidence>
<evidence type="ECO:0000256" key="7">
    <source>
        <dbReference type="SAM" id="Phobius"/>
    </source>
</evidence>
<evidence type="ECO:0000313" key="9">
    <source>
        <dbReference type="EMBL" id="MCI4673890.1"/>
    </source>
</evidence>
<dbReference type="EMBL" id="JAIVFL010000001">
    <property type="protein sequence ID" value="MCI4673890.1"/>
    <property type="molecule type" value="Genomic_DNA"/>
</dbReference>
<dbReference type="Proteomes" id="UP001139068">
    <property type="component" value="Unassembled WGS sequence"/>
</dbReference>